<gene>
    <name evidence="2" type="ORF">VTL71DRAFT_10611</name>
</gene>
<sequence length="421" mass="48086">MRSSKTQKRLENSGRGLKLLTDAFRNLPLLRSVTIGFPDHPDGTNPKSHGFDQLGLSYTTDPEGFDYLDGDNGCRFSDCGRLQLSYLLQAGKMAGLKLDHLKICGTNDFGTRSYPHSMSPGFMDLEEEDLVCAETVLMPLKEFIWIMPDCYDQYVEDTHYPTSLNSNLKRGYSATLIDMMTSLEKLNIEPSGERGNSTFDHGLKLRQLVGSKKKPLLRTVEFYFFQFDEDEFVEYLSSQSDTLKDVTFLACGLFMGTMKSLCKRIRECTSLDHFRMSTGFHEYHGKEARQRDFSLWDFNERVDPKWIMERAATDALEDFVVKRTDKYPTGWVARVRDRGDPTESEEESEDEFEMPEGPWIHEYSDITKETIMKNFEIAFGVDFFQSDSDESDSEGYDTDDSDSSAESDDSTDSLPDLVAVP</sequence>
<organism evidence="2 3">
    <name type="scientific">Oculimacula yallundae</name>
    <dbReference type="NCBI Taxonomy" id="86028"/>
    <lineage>
        <taxon>Eukaryota</taxon>
        <taxon>Fungi</taxon>
        <taxon>Dikarya</taxon>
        <taxon>Ascomycota</taxon>
        <taxon>Pezizomycotina</taxon>
        <taxon>Leotiomycetes</taxon>
        <taxon>Helotiales</taxon>
        <taxon>Ploettnerulaceae</taxon>
        <taxon>Oculimacula</taxon>
    </lineage>
</organism>
<evidence type="ECO:0000313" key="3">
    <source>
        <dbReference type="Proteomes" id="UP001595075"/>
    </source>
</evidence>
<evidence type="ECO:0000313" key="2">
    <source>
        <dbReference type="EMBL" id="KAL2073287.1"/>
    </source>
</evidence>
<keyword evidence="3" id="KW-1185">Reference proteome</keyword>
<feature type="compositionally biased region" description="Acidic residues" evidence="1">
    <location>
        <begin position="342"/>
        <end position="354"/>
    </location>
</feature>
<reference evidence="2 3" key="1">
    <citation type="journal article" date="2024" name="Commun. Biol.">
        <title>Comparative genomic analysis of thermophilic fungi reveals convergent evolutionary adaptations and gene losses.</title>
        <authorList>
            <person name="Steindorff A.S."/>
            <person name="Aguilar-Pontes M.V."/>
            <person name="Robinson A.J."/>
            <person name="Andreopoulos B."/>
            <person name="LaButti K."/>
            <person name="Kuo A."/>
            <person name="Mondo S."/>
            <person name="Riley R."/>
            <person name="Otillar R."/>
            <person name="Haridas S."/>
            <person name="Lipzen A."/>
            <person name="Grimwood J."/>
            <person name="Schmutz J."/>
            <person name="Clum A."/>
            <person name="Reid I.D."/>
            <person name="Moisan M.C."/>
            <person name="Butler G."/>
            <person name="Nguyen T.T.M."/>
            <person name="Dewar K."/>
            <person name="Conant G."/>
            <person name="Drula E."/>
            <person name="Henrissat B."/>
            <person name="Hansel C."/>
            <person name="Singer S."/>
            <person name="Hutchinson M.I."/>
            <person name="de Vries R.P."/>
            <person name="Natvig D.O."/>
            <person name="Powell A.J."/>
            <person name="Tsang A."/>
            <person name="Grigoriev I.V."/>
        </authorList>
    </citation>
    <scope>NUCLEOTIDE SEQUENCE [LARGE SCALE GENOMIC DNA]</scope>
    <source>
        <strain evidence="2 3">CBS 494.80</strain>
    </source>
</reference>
<feature type="region of interest" description="Disordered" evidence="1">
    <location>
        <begin position="334"/>
        <end position="358"/>
    </location>
</feature>
<proteinExistence type="predicted"/>
<name>A0ABR4CU02_9HELO</name>
<evidence type="ECO:0000256" key="1">
    <source>
        <dbReference type="SAM" id="MobiDB-lite"/>
    </source>
</evidence>
<feature type="compositionally biased region" description="Acidic residues" evidence="1">
    <location>
        <begin position="387"/>
        <end position="411"/>
    </location>
</feature>
<accession>A0ABR4CU02</accession>
<protein>
    <submittedName>
        <fullName evidence="2">Uncharacterized protein</fullName>
    </submittedName>
</protein>
<dbReference type="Proteomes" id="UP001595075">
    <property type="component" value="Unassembled WGS sequence"/>
</dbReference>
<feature type="region of interest" description="Disordered" evidence="1">
    <location>
        <begin position="386"/>
        <end position="421"/>
    </location>
</feature>
<dbReference type="EMBL" id="JAZHXI010000003">
    <property type="protein sequence ID" value="KAL2073287.1"/>
    <property type="molecule type" value="Genomic_DNA"/>
</dbReference>
<comment type="caution">
    <text evidence="2">The sequence shown here is derived from an EMBL/GenBank/DDBJ whole genome shotgun (WGS) entry which is preliminary data.</text>
</comment>